<protein>
    <submittedName>
        <fullName evidence="6">UbiA family prenyltransferase</fullName>
    </submittedName>
</protein>
<dbReference type="RefSeq" id="WP_321546956.1">
    <property type="nucleotide sequence ID" value="NZ_JAXIVS010000005.1"/>
</dbReference>
<evidence type="ECO:0000313" key="6">
    <source>
        <dbReference type="EMBL" id="MDY7228232.1"/>
    </source>
</evidence>
<dbReference type="EMBL" id="JAXIVS010000005">
    <property type="protein sequence ID" value="MDY7228232.1"/>
    <property type="molecule type" value="Genomic_DNA"/>
</dbReference>
<evidence type="ECO:0000256" key="4">
    <source>
        <dbReference type="ARBA" id="ARBA00023136"/>
    </source>
</evidence>
<keyword evidence="7" id="KW-1185">Reference proteome</keyword>
<evidence type="ECO:0000256" key="2">
    <source>
        <dbReference type="ARBA" id="ARBA00022692"/>
    </source>
</evidence>
<reference evidence="6 7" key="1">
    <citation type="submission" date="2023-12" db="EMBL/GenBank/DDBJ databases">
        <title>the genome sequence of Hyalangium sp. s54d21.</title>
        <authorList>
            <person name="Zhang X."/>
        </authorList>
    </citation>
    <scope>NUCLEOTIDE SEQUENCE [LARGE SCALE GENOMIC DNA]</scope>
    <source>
        <strain evidence="7">s54d21</strain>
    </source>
</reference>
<name>A0ABU5H532_9BACT</name>
<keyword evidence="2 5" id="KW-0812">Transmembrane</keyword>
<accession>A0ABU5H532</accession>
<feature type="transmembrane region" description="Helical" evidence="5">
    <location>
        <begin position="213"/>
        <end position="238"/>
    </location>
</feature>
<organism evidence="6 7">
    <name type="scientific">Hyalangium rubrum</name>
    <dbReference type="NCBI Taxonomy" id="3103134"/>
    <lineage>
        <taxon>Bacteria</taxon>
        <taxon>Pseudomonadati</taxon>
        <taxon>Myxococcota</taxon>
        <taxon>Myxococcia</taxon>
        <taxon>Myxococcales</taxon>
        <taxon>Cystobacterineae</taxon>
        <taxon>Archangiaceae</taxon>
        <taxon>Hyalangium</taxon>
    </lineage>
</organism>
<evidence type="ECO:0000313" key="7">
    <source>
        <dbReference type="Proteomes" id="UP001291309"/>
    </source>
</evidence>
<sequence length="284" mass="30476">MALAHTHVLMSGAAALGTWMVQVLAGLPLSIEPCLSVFLVFFSIYTLDRVAAEPETDAINHPDRERFARRNARVLLGLAVAAYVGAIALAARGGVARVLVMLLPLAAVLVYSFPFVPRPWVRRLGFRRIKEILLAKNLVVAGTFAITLTLAAVPAEGVADPGKLALVCGFLFLRYFINAVVFDIRDEHGDRLKGIPTLPVVLGPDRTRRLLHVLNGVLGLYLGIIPALGLAPLAFAALGIGTPLASWYLNQTGQRESLHFLCDVVVDGELYVAGLALLLTLGMA</sequence>
<keyword evidence="4 5" id="KW-0472">Membrane</keyword>
<evidence type="ECO:0000256" key="1">
    <source>
        <dbReference type="ARBA" id="ARBA00004141"/>
    </source>
</evidence>
<dbReference type="Pfam" id="PF01040">
    <property type="entry name" value="UbiA"/>
    <property type="match status" value="1"/>
</dbReference>
<proteinExistence type="predicted"/>
<feature type="transmembrane region" description="Helical" evidence="5">
    <location>
        <begin position="133"/>
        <end position="152"/>
    </location>
</feature>
<feature type="transmembrane region" description="Helical" evidence="5">
    <location>
        <begin position="98"/>
        <end position="121"/>
    </location>
</feature>
<keyword evidence="3 5" id="KW-1133">Transmembrane helix</keyword>
<gene>
    <name evidence="6" type="ORF">SYV04_17560</name>
</gene>
<dbReference type="InterPro" id="IPR000537">
    <property type="entry name" value="UbiA_prenyltransferase"/>
</dbReference>
<evidence type="ECO:0000256" key="5">
    <source>
        <dbReference type="SAM" id="Phobius"/>
    </source>
</evidence>
<comment type="subcellular location">
    <subcellularLocation>
        <location evidence="1">Membrane</location>
        <topology evidence="1">Multi-pass membrane protein</topology>
    </subcellularLocation>
</comment>
<evidence type="ECO:0000256" key="3">
    <source>
        <dbReference type="ARBA" id="ARBA00022989"/>
    </source>
</evidence>
<feature type="transmembrane region" description="Helical" evidence="5">
    <location>
        <begin position="164"/>
        <end position="184"/>
    </location>
</feature>
<comment type="caution">
    <text evidence="6">The sequence shown here is derived from an EMBL/GenBank/DDBJ whole genome shotgun (WGS) entry which is preliminary data.</text>
</comment>
<feature type="transmembrane region" description="Helical" evidence="5">
    <location>
        <begin position="258"/>
        <end position="281"/>
    </location>
</feature>
<feature type="transmembrane region" description="Helical" evidence="5">
    <location>
        <begin position="74"/>
        <end position="92"/>
    </location>
</feature>
<feature type="transmembrane region" description="Helical" evidence="5">
    <location>
        <begin position="25"/>
        <end position="47"/>
    </location>
</feature>
<dbReference type="Proteomes" id="UP001291309">
    <property type="component" value="Unassembled WGS sequence"/>
</dbReference>